<dbReference type="Proteomes" id="UP000199495">
    <property type="component" value="Unassembled WGS sequence"/>
</dbReference>
<reference evidence="4 5" key="1">
    <citation type="submission" date="2016-10" db="EMBL/GenBank/DDBJ databases">
        <authorList>
            <person name="de Groot N.N."/>
        </authorList>
    </citation>
    <scope>NUCLEOTIDE SEQUENCE [LARGE SCALE GENOMIC DNA]</scope>
    <source>
        <strain evidence="4 5">CGMCC 1.10267</strain>
    </source>
</reference>
<evidence type="ECO:0000313" key="4">
    <source>
        <dbReference type="EMBL" id="SDG12388.1"/>
    </source>
</evidence>
<sequence length="263" mass="28161">MERDAGLVKIGLGARLRVGLAAIGALVLDTAFPPACLCCLEAVAVPDTVCPKCWGQLVPISAPLCPVLGLPFASDMGQGLSVQAIANPPPFDRARSAVAYTDLARKLVSKMKYSDRPEIALLCARMMGLAGHELLGPDAVLVPVPLHPSRQRSRRYNQSAELARALSRLANVPMNTDLVIRHRRTNQQVGLNAQQRSRNVEGAFRVNLAQMHRLGGKRVVLVDDVLTTGATVSAISKALKRAGVVSVDVLSFARVVFDADMTV</sequence>
<dbReference type="PANTHER" id="PTHR47505">
    <property type="entry name" value="DNA UTILIZATION PROTEIN YHGH"/>
    <property type="match status" value="1"/>
</dbReference>
<protein>
    <submittedName>
        <fullName evidence="4">ComF family protein</fullName>
    </submittedName>
</protein>
<dbReference type="InterPro" id="IPR000836">
    <property type="entry name" value="PRTase_dom"/>
</dbReference>
<dbReference type="Pfam" id="PF00156">
    <property type="entry name" value="Pribosyltran"/>
    <property type="match status" value="1"/>
</dbReference>
<feature type="domain" description="Phosphoribosyltransferase" evidence="2">
    <location>
        <begin position="159"/>
        <end position="248"/>
    </location>
</feature>
<comment type="similarity">
    <text evidence="1">Belongs to the ComF/GntX family.</text>
</comment>
<name>A0A1G7RNJ4_9HYPH</name>
<evidence type="ECO:0000259" key="3">
    <source>
        <dbReference type="Pfam" id="PF18912"/>
    </source>
</evidence>
<dbReference type="InterPro" id="IPR029057">
    <property type="entry name" value="PRTase-like"/>
</dbReference>
<feature type="domain" description="Double zinc ribbon" evidence="3">
    <location>
        <begin position="27"/>
        <end position="75"/>
    </location>
</feature>
<dbReference type="InterPro" id="IPR051910">
    <property type="entry name" value="ComF/GntX_DNA_util-trans"/>
</dbReference>
<dbReference type="EMBL" id="FNCS01000001">
    <property type="protein sequence ID" value="SDG12388.1"/>
    <property type="molecule type" value="Genomic_DNA"/>
</dbReference>
<organism evidence="4 5">
    <name type="scientific">Pelagibacterium luteolum</name>
    <dbReference type="NCBI Taxonomy" id="440168"/>
    <lineage>
        <taxon>Bacteria</taxon>
        <taxon>Pseudomonadati</taxon>
        <taxon>Pseudomonadota</taxon>
        <taxon>Alphaproteobacteria</taxon>
        <taxon>Hyphomicrobiales</taxon>
        <taxon>Devosiaceae</taxon>
        <taxon>Pelagibacterium</taxon>
    </lineage>
</organism>
<evidence type="ECO:0000313" key="5">
    <source>
        <dbReference type="Proteomes" id="UP000199495"/>
    </source>
</evidence>
<dbReference type="STRING" id="440168.SAMN04487974_10121"/>
<dbReference type="SUPFAM" id="SSF53271">
    <property type="entry name" value="PRTase-like"/>
    <property type="match status" value="1"/>
</dbReference>
<dbReference type="Pfam" id="PF18912">
    <property type="entry name" value="DZR_2"/>
    <property type="match status" value="1"/>
</dbReference>
<dbReference type="CDD" id="cd06223">
    <property type="entry name" value="PRTases_typeI"/>
    <property type="match status" value="1"/>
</dbReference>
<dbReference type="InterPro" id="IPR044005">
    <property type="entry name" value="DZR_2"/>
</dbReference>
<gene>
    <name evidence="4" type="ORF">SAMN04487974_10121</name>
</gene>
<keyword evidence="5" id="KW-1185">Reference proteome</keyword>
<dbReference type="RefSeq" id="WP_090589379.1">
    <property type="nucleotide sequence ID" value="NZ_FNCS01000001.1"/>
</dbReference>
<dbReference type="OrthoDB" id="9779910at2"/>
<proteinExistence type="inferred from homology"/>
<evidence type="ECO:0000256" key="1">
    <source>
        <dbReference type="ARBA" id="ARBA00008007"/>
    </source>
</evidence>
<dbReference type="AlphaFoldDB" id="A0A1G7RNJ4"/>
<dbReference type="PANTHER" id="PTHR47505:SF1">
    <property type="entry name" value="DNA UTILIZATION PROTEIN YHGH"/>
    <property type="match status" value="1"/>
</dbReference>
<accession>A0A1G7RNJ4</accession>
<dbReference type="Gene3D" id="3.40.50.2020">
    <property type="match status" value="1"/>
</dbReference>
<evidence type="ECO:0000259" key="2">
    <source>
        <dbReference type="Pfam" id="PF00156"/>
    </source>
</evidence>